<sequence>MQVPLFWSQSPYSLHPVPSLERTEEENESAFDKHFKVQETLYGRQIVVNLTELSGREAIVGSEYRKLVENLADPNIK</sequence>
<name>A0ABP9Y1D5_9FUNG</name>
<evidence type="ECO:0000313" key="3">
    <source>
        <dbReference type="Proteomes" id="UP001476247"/>
    </source>
</evidence>
<dbReference type="PANTHER" id="PTHR45662:SF7">
    <property type="entry name" value="SACI DOMAIN PROTEIN (AFU_ORTHOLOGUE AFUA_1G15890)"/>
    <property type="match status" value="1"/>
</dbReference>
<accession>A0ABP9Y1D5</accession>
<comment type="caution">
    <text evidence="2">The sequence shown here is derived from an EMBL/GenBank/DDBJ whole genome shotgun (WGS) entry which is preliminary data.</text>
</comment>
<keyword evidence="3" id="KW-1185">Reference proteome</keyword>
<organism evidence="2 3">
    <name type="scientific">Helicostylum pulchrum</name>
    <dbReference type="NCBI Taxonomy" id="562976"/>
    <lineage>
        <taxon>Eukaryota</taxon>
        <taxon>Fungi</taxon>
        <taxon>Fungi incertae sedis</taxon>
        <taxon>Mucoromycota</taxon>
        <taxon>Mucoromycotina</taxon>
        <taxon>Mucoromycetes</taxon>
        <taxon>Mucorales</taxon>
        <taxon>Mucorineae</taxon>
        <taxon>Mucoraceae</taxon>
        <taxon>Helicostylum</taxon>
    </lineage>
</organism>
<protein>
    <recommendedName>
        <fullName evidence="1">SAC domain-containing protein</fullName>
    </recommendedName>
</protein>
<evidence type="ECO:0000313" key="2">
    <source>
        <dbReference type="EMBL" id="GAA5800804.1"/>
    </source>
</evidence>
<reference evidence="2 3" key="1">
    <citation type="submission" date="2024-04" db="EMBL/GenBank/DDBJ databases">
        <title>genome sequences of Mucor flavus KT1a and Helicostylum pulchrum KT1b strains isolation_sourced from the surface of a dry-aged beef.</title>
        <authorList>
            <person name="Toyotome T."/>
            <person name="Hosono M."/>
            <person name="Torimaru M."/>
            <person name="Fukuda K."/>
            <person name="Mikami N."/>
        </authorList>
    </citation>
    <scope>NUCLEOTIDE SEQUENCE [LARGE SCALE GENOMIC DNA]</scope>
    <source>
        <strain evidence="2 3">KT1b</strain>
    </source>
</reference>
<evidence type="ECO:0000259" key="1">
    <source>
        <dbReference type="PROSITE" id="PS50275"/>
    </source>
</evidence>
<gene>
    <name evidence="2" type="ORF">HPULCUR_006243</name>
</gene>
<dbReference type="EMBL" id="BAABUJ010000016">
    <property type="protein sequence ID" value="GAA5800804.1"/>
    <property type="molecule type" value="Genomic_DNA"/>
</dbReference>
<dbReference type="PROSITE" id="PS50275">
    <property type="entry name" value="SAC"/>
    <property type="match status" value="1"/>
</dbReference>
<feature type="domain" description="SAC" evidence="1">
    <location>
        <begin position="1"/>
        <end position="77"/>
    </location>
</feature>
<dbReference type="Proteomes" id="UP001476247">
    <property type="component" value="Unassembled WGS sequence"/>
</dbReference>
<dbReference type="InterPro" id="IPR002013">
    <property type="entry name" value="SAC_dom"/>
</dbReference>
<proteinExistence type="predicted"/>
<dbReference type="Pfam" id="PF02383">
    <property type="entry name" value="Syja_N"/>
    <property type="match status" value="1"/>
</dbReference>
<dbReference type="PANTHER" id="PTHR45662">
    <property type="entry name" value="PHOSPHATIDYLINOSITIDE PHOSPHATASE SAC1"/>
    <property type="match status" value="1"/>
</dbReference>